<feature type="domain" description="Histidine kinase/HSP90-like ATPase" evidence="2">
    <location>
        <begin position="35"/>
        <end position="129"/>
    </location>
</feature>
<dbReference type="EMBL" id="LMWJ01000004">
    <property type="protein sequence ID" value="KUM79694.1"/>
    <property type="molecule type" value="Genomic_DNA"/>
</dbReference>
<dbReference type="InterPro" id="IPR003594">
    <property type="entry name" value="HATPase_dom"/>
</dbReference>
<organism evidence="3 4">
    <name type="scientific">Streptomyces curacoi</name>
    <dbReference type="NCBI Taxonomy" id="146536"/>
    <lineage>
        <taxon>Bacteria</taxon>
        <taxon>Bacillati</taxon>
        <taxon>Actinomycetota</taxon>
        <taxon>Actinomycetes</taxon>
        <taxon>Kitasatosporales</taxon>
        <taxon>Streptomycetaceae</taxon>
        <taxon>Streptomyces</taxon>
    </lineage>
</organism>
<dbReference type="Gene3D" id="3.30.565.10">
    <property type="entry name" value="Histidine kinase-like ATPase, C-terminal domain"/>
    <property type="match status" value="1"/>
</dbReference>
<evidence type="ECO:0000313" key="3">
    <source>
        <dbReference type="EMBL" id="KUM79694.1"/>
    </source>
</evidence>
<dbReference type="PANTHER" id="PTHR35526:SF3">
    <property type="entry name" value="ANTI-SIGMA-F FACTOR RSBW"/>
    <property type="match status" value="1"/>
</dbReference>
<keyword evidence="1" id="KW-0808">Transferase</keyword>
<keyword evidence="1" id="KW-0723">Serine/threonine-protein kinase</keyword>
<name>A0A117PHG7_9ACTN</name>
<accession>A0A117PHG7</accession>
<dbReference type="InterPro" id="IPR050267">
    <property type="entry name" value="Anti-sigma-factor_SerPK"/>
</dbReference>
<keyword evidence="1" id="KW-0418">Kinase</keyword>
<protein>
    <submittedName>
        <fullName evidence="3">Serine/threonine protein phosphatase</fullName>
    </submittedName>
</protein>
<sequence length="148" mass="16087">MTSLKTPVEALSVGHPTYSQTFPCKPSTAELGRELVRDVLGVWHLDGLADRAALIITELIANASRHTPCPEIRLTVGRPSATRLRVGVVDREPSRLPILSQAADDDESGRGLLLVDAVADRWGYDLHGSGRRPWGKEVWAELRTGGGE</sequence>
<dbReference type="SUPFAM" id="SSF55874">
    <property type="entry name" value="ATPase domain of HSP90 chaperone/DNA topoisomerase II/histidine kinase"/>
    <property type="match status" value="1"/>
</dbReference>
<keyword evidence="4" id="KW-1185">Reference proteome</keyword>
<comment type="caution">
    <text evidence="3">The sequence shown here is derived from an EMBL/GenBank/DDBJ whole genome shotgun (WGS) entry which is preliminary data.</text>
</comment>
<gene>
    <name evidence="3" type="ORF">AQI70_05640</name>
</gene>
<dbReference type="RefSeq" id="WP_062145161.1">
    <property type="nucleotide sequence ID" value="NZ_KQ947985.1"/>
</dbReference>
<dbReference type="Pfam" id="PF13581">
    <property type="entry name" value="HATPase_c_2"/>
    <property type="match status" value="1"/>
</dbReference>
<dbReference type="STRING" id="146536.AQI70_05640"/>
<dbReference type="GO" id="GO:0004674">
    <property type="term" value="F:protein serine/threonine kinase activity"/>
    <property type="evidence" value="ECO:0007669"/>
    <property type="project" value="UniProtKB-KW"/>
</dbReference>
<evidence type="ECO:0000256" key="1">
    <source>
        <dbReference type="ARBA" id="ARBA00022527"/>
    </source>
</evidence>
<dbReference type="AlphaFoldDB" id="A0A117PHG7"/>
<dbReference type="OrthoDB" id="3476350at2"/>
<reference evidence="3 4" key="1">
    <citation type="submission" date="2015-10" db="EMBL/GenBank/DDBJ databases">
        <title>Draft genome sequence of Streptomyces curacoi DSM 40107, type strain for the species Streptomyces curacoi.</title>
        <authorList>
            <person name="Ruckert C."/>
            <person name="Winkler A."/>
            <person name="Kalinowski J."/>
            <person name="Kampfer P."/>
            <person name="Glaeser S."/>
        </authorList>
    </citation>
    <scope>NUCLEOTIDE SEQUENCE [LARGE SCALE GENOMIC DNA]</scope>
    <source>
        <strain evidence="3 4">DSM 40107</strain>
    </source>
</reference>
<dbReference type="InterPro" id="IPR036890">
    <property type="entry name" value="HATPase_C_sf"/>
</dbReference>
<dbReference type="CDD" id="cd16936">
    <property type="entry name" value="HATPase_RsbW-like"/>
    <property type="match status" value="1"/>
</dbReference>
<proteinExistence type="predicted"/>
<dbReference type="Proteomes" id="UP000054024">
    <property type="component" value="Unassembled WGS sequence"/>
</dbReference>
<evidence type="ECO:0000259" key="2">
    <source>
        <dbReference type="Pfam" id="PF13581"/>
    </source>
</evidence>
<dbReference type="PANTHER" id="PTHR35526">
    <property type="entry name" value="ANTI-SIGMA-F FACTOR RSBW-RELATED"/>
    <property type="match status" value="1"/>
</dbReference>
<evidence type="ECO:0000313" key="4">
    <source>
        <dbReference type="Proteomes" id="UP000054024"/>
    </source>
</evidence>